<dbReference type="PANTHER" id="PTHR46663">
    <property type="entry name" value="DIGUANYLATE CYCLASE DGCT-RELATED"/>
    <property type="match status" value="1"/>
</dbReference>
<dbReference type="InterPro" id="IPR001610">
    <property type="entry name" value="PAC"/>
</dbReference>
<dbReference type="SMART" id="SM00091">
    <property type="entry name" value="PAS"/>
    <property type="match status" value="2"/>
</dbReference>
<dbReference type="InterPro" id="IPR000014">
    <property type="entry name" value="PAS"/>
</dbReference>
<dbReference type="PROSITE" id="PS50887">
    <property type="entry name" value="GGDEF"/>
    <property type="match status" value="1"/>
</dbReference>
<sequence>MHSHDATPESLFCEDVIDAVTSPILVCHTQTGKVCYFNAAAKSQLALTDTPAVDQLFERSADWRELLLRLKTQGHLKHFEARLKGNLGRDLWALISAKTYKHNDIAQPLVVLSLHDITEYRKREFRLQANEALHLQILRCSSEGYIQFDTETNRIIDANPAMCDLLKQPSHKVIGATLSDFLSNGSSHTSLAYRDWTRYHDTLQEEIVLSQPNGQQIIAQANANVLKNEQGEVITAFALMTDITERKKNEERMVYLAFYDSLTALPNRLLFQERLQQALFQQTRYGAPFSLFFLDLDNFKQINDTLGHDAGDAMLKQIAKRLFRAVRESDTVARIGGDEFLIILHGISQADEATIAAKKLLDALQAPIEIGQHQLQASVSIGITLVPKDGIDATTLRKKADLAMYQAKALGKNTYALYQEDDRLL</sequence>
<dbReference type="RefSeq" id="WP_227182142.1">
    <property type="nucleotide sequence ID" value="NZ_JAJBZT010000015.1"/>
</dbReference>
<dbReference type="CDD" id="cd00130">
    <property type="entry name" value="PAS"/>
    <property type="match status" value="2"/>
</dbReference>
<dbReference type="NCBIfam" id="TIGR00254">
    <property type="entry name" value="GGDEF"/>
    <property type="match status" value="1"/>
</dbReference>
<feature type="domain" description="PAC" evidence="1">
    <location>
        <begin position="203"/>
        <end position="255"/>
    </location>
</feature>
<dbReference type="SUPFAM" id="SSF55073">
    <property type="entry name" value="Nucleotide cyclase"/>
    <property type="match status" value="1"/>
</dbReference>
<dbReference type="PROSITE" id="PS50113">
    <property type="entry name" value="PAC"/>
    <property type="match status" value="2"/>
</dbReference>
<proteinExistence type="predicted"/>
<dbReference type="CDD" id="cd01949">
    <property type="entry name" value="GGDEF"/>
    <property type="match status" value="1"/>
</dbReference>
<dbReference type="SUPFAM" id="SSF55785">
    <property type="entry name" value="PYP-like sensor domain (PAS domain)"/>
    <property type="match status" value="2"/>
</dbReference>
<dbReference type="Pfam" id="PF00990">
    <property type="entry name" value="GGDEF"/>
    <property type="match status" value="1"/>
</dbReference>
<dbReference type="NCBIfam" id="TIGR00229">
    <property type="entry name" value="sensory_box"/>
    <property type="match status" value="1"/>
</dbReference>
<evidence type="ECO:0000259" key="1">
    <source>
        <dbReference type="PROSITE" id="PS50113"/>
    </source>
</evidence>
<dbReference type="EMBL" id="JAJBZT010000015">
    <property type="protein sequence ID" value="MCB6185311.1"/>
    <property type="molecule type" value="Genomic_DNA"/>
</dbReference>
<dbReference type="InterPro" id="IPR029787">
    <property type="entry name" value="Nucleotide_cyclase"/>
</dbReference>
<dbReference type="SMART" id="SM00267">
    <property type="entry name" value="GGDEF"/>
    <property type="match status" value="1"/>
</dbReference>
<dbReference type="Pfam" id="PF13426">
    <property type="entry name" value="PAS_9"/>
    <property type="match status" value="2"/>
</dbReference>
<dbReference type="PANTHER" id="PTHR46663:SF3">
    <property type="entry name" value="SLL0267 PROTEIN"/>
    <property type="match status" value="1"/>
</dbReference>
<feature type="domain" description="PAC" evidence="1">
    <location>
        <begin position="77"/>
        <end position="129"/>
    </location>
</feature>
<dbReference type="SMART" id="SM00086">
    <property type="entry name" value="PAC"/>
    <property type="match status" value="2"/>
</dbReference>
<dbReference type="InterPro" id="IPR043128">
    <property type="entry name" value="Rev_trsase/Diguanyl_cyclase"/>
</dbReference>
<feature type="domain" description="GGDEF" evidence="2">
    <location>
        <begin position="287"/>
        <end position="420"/>
    </location>
</feature>
<name>A0ABS8DAS8_9NEIS</name>
<keyword evidence="4" id="KW-1185">Reference proteome</keyword>
<protein>
    <submittedName>
        <fullName evidence="3">Sensor domain-containing diguanylate cyclase</fullName>
    </submittedName>
</protein>
<evidence type="ECO:0000259" key="2">
    <source>
        <dbReference type="PROSITE" id="PS50887"/>
    </source>
</evidence>
<evidence type="ECO:0000313" key="4">
    <source>
        <dbReference type="Proteomes" id="UP001165395"/>
    </source>
</evidence>
<accession>A0ABS8DAS8</accession>
<dbReference type="Gene3D" id="3.30.70.270">
    <property type="match status" value="1"/>
</dbReference>
<reference evidence="3" key="1">
    <citation type="submission" date="2021-10" db="EMBL/GenBank/DDBJ databases">
        <title>The complete genome sequence of Leeia sp. TBRC 13508.</title>
        <authorList>
            <person name="Charoenyingcharoen P."/>
            <person name="Yukphan P."/>
        </authorList>
    </citation>
    <scope>NUCLEOTIDE SEQUENCE</scope>
    <source>
        <strain evidence="3">TBRC 13508</strain>
    </source>
</reference>
<dbReference type="Gene3D" id="3.30.450.20">
    <property type="entry name" value="PAS domain"/>
    <property type="match status" value="2"/>
</dbReference>
<dbReference type="InterPro" id="IPR000160">
    <property type="entry name" value="GGDEF_dom"/>
</dbReference>
<comment type="caution">
    <text evidence="3">The sequence shown here is derived from an EMBL/GenBank/DDBJ whole genome shotgun (WGS) entry which is preliminary data.</text>
</comment>
<organism evidence="3 4">
    <name type="scientific">Leeia speluncae</name>
    <dbReference type="NCBI Taxonomy" id="2884804"/>
    <lineage>
        <taxon>Bacteria</taxon>
        <taxon>Pseudomonadati</taxon>
        <taxon>Pseudomonadota</taxon>
        <taxon>Betaproteobacteria</taxon>
        <taxon>Neisseriales</taxon>
        <taxon>Leeiaceae</taxon>
        <taxon>Leeia</taxon>
    </lineage>
</organism>
<dbReference type="Proteomes" id="UP001165395">
    <property type="component" value="Unassembled WGS sequence"/>
</dbReference>
<evidence type="ECO:0000313" key="3">
    <source>
        <dbReference type="EMBL" id="MCB6185311.1"/>
    </source>
</evidence>
<dbReference type="InterPro" id="IPR035965">
    <property type="entry name" value="PAS-like_dom_sf"/>
</dbReference>
<dbReference type="InterPro" id="IPR052163">
    <property type="entry name" value="DGC-Regulatory_Protein"/>
</dbReference>
<gene>
    <name evidence="3" type="ORF">LIN78_17325</name>
</gene>
<dbReference type="InterPro" id="IPR000700">
    <property type="entry name" value="PAS-assoc_C"/>
</dbReference>